<gene>
    <name evidence="1" type="ORF">OIE64_16715</name>
</gene>
<evidence type="ECO:0000313" key="2">
    <source>
        <dbReference type="Proteomes" id="UP001330827"/>
    </source>
</evidence>
<sequence length="111" mass="12332">MTRQFSSRPPQGLLCPDRTSNVRVLDLESGRRINVTHAEDAAFWEGVTVEVLRHSGVRIEEALELTHLSIRQYQRPNGEVIALLVVAPSKSDRERVIPMSAELFAVVAAIG</sequence>
<evidence type="ECO:0000313" key="1">
    <source>
        <dbReference type="EMBL" id="WSC14320.1"/>
    </source>
</evidence>
<protein>
    <recommendedName>
        <fullName evidence="3">Phage integrase family protein</fullName>
    </recommendedName>
</protein>
<name>A0ABZ1G359_9ACTN</name>
<dbReference type="Proteomes" id="UP001330827">
    <property type="component" value="Chromosome"/>
</dbReference>
<organism evidence="1 2">
    <name type="scientific">Streptomyces brevispora</name>
    <dbReference type="NCBI Taxonomy" id="887462"/>
    <lineage>
        <taxon>Bacteria</taxon>
        <taxon>Bacillati</taxon>
        <taxon>Actinomycetota</taxon>
        <taxon>Actinomycetes</taxon>
        <taxon>Kitasatosporales</taxon>
        <taxon>Streptomycetaceae</taxon>
        <taxon>Streptomyces</taxon>
    </lineage>
</organism>
<keyword evidence="2" id="KW-1185">Reference proteome</keyword>
<dbReference type="RefSeq" id="WP_244318277.1">
    <property type="nucleotide sequence ID" value="NZ_CP109114.1"/>
</dbReference>
<dbReference type="EMBL" id="CP109114">
    <property type="protein sequence ID" value="WSC14320.1"/>
    <property type="molecule type" value="Genomic_DNA"/>
</dbReference>
<evidence type="ECO:0008006" key="3">
    <source>
        <dbReference type="Google" id="ProtNLM"/>
    </source>
</evidence>
<accession>A0ABZ1G359</accession>
<proteinExistence type="predicted"/>
<reference evidence="1 2" key="1">
    <citation type="submission" date="2022-10" db="EMBL/GenBank/DDBJ databases">
        <title>The complete genomes of actinobacterial strains from the NBC collection.</title>
        <authorList>
            <person name="Joergensen T.S."/>
            <person name="Alvarez Arevalo M."/>
            <person name="Sterndorff E.B."/>
            <person name="Faurdal D."/>
            <person name="Vuksanovic O."/>
            <person name="Mourched A.-S."/>
            <person name="Charusanti P."/>
            <person name="Shaw S."/>
            <person name="Blin K."/>
            <person name="Weber T."/>
        </authorList>
    </citation>
    <scope>NUCLEOTIDE SEQUENCE [LARGE SCALE GENOMIC DNA]</scope>
    <source>
        <strain evidence="1 2">NBC 01769</strain>
    </source>
</reference>